<reference evidence="6" key="1">
    <citation type="submission" date="2020-11" db="EMBL/GenBank/DDBJ databases">
        <authorList>
            <person name="Tran Van P."/>
        </authorList>
    </citation>
    <scope>NUCLEOTIDE SEQUENCE</scope>
</reference>
<dbReference type="PANTHER" id="PTHR43648:SF1">
    <property type="entry name" value="ELECTRON TRANSFER FLAVOPROTEIN BETA SUBUNIT LYSINE METHYLTRANSFERASE"/>
    <property type="match status" value="1"/>
</dbReference>
<organism evidence="6">
    <name type="scientific">Timema monikensis</name>
    <dbReference type="NCBI Taxonomy" id="170555"/>
    <lineage>
        <taxon>Eukaryota</taxon>
        <taxon>Metazoa</taxon>
        <taxon>Ecdysozoa</taxon>
        <taxon>Arthropoda</taxon>
        <taxon>Hexapoda</taxon>
        <taxon>Insecta</taxon>
        <taxon>Pterygota</taxon>
        <taxon>Neoptera</taxon>
        <taxon>Polyneoptera</taxon>
        <taxon>Phasmatodea</taxon>
        <taxon>Timematodea</taxon>
        <taxon>Timematoidea</taxon>
        <taxon>Timematidae</taxon>
        <taxon>Timema</taxon>
    </lineage>
</organism>
<evidence type="ECO:0000256" key="1">
    <source>
        <dbReference type="ARBA" id="ARBA00022603"/>
    </source>
</evidence>
<accession>A0A7R9EC26</accession>
<comment type="similarity">
    <text evidence="3">Belongs to the methyltransferase superfamily. ETFBKMT family.</text>
</comment>
<keyword evidence="2" id="KW-0808">Transferase</keyword>
<proteinExistence type="inferred from homology"/>
<dbReference type="EMBL" id="OB794246">
    <property type="protein sequence ID" value="CAD7429863.1"/>
    <property type="molecule type" value="Genomic_DNA"/>
</dbReference>
<dbReference type="AlphaFoldDB" id="A0A7R9EC26"/>
<dbReference type="CDD" id="cd02440">
    <property type="entry name" value="AdoMet_MTases"/>
    <property type="match status" value="1"/>
</dbReference>
<evidence type="ECO:0000256" key="5">
    <source>
        <dbReference type="ARBA" id="ARBA00042266"/>
    </source>
</evidence>
<dbReference type="SUPFAM" id="SSF53335">
    <property type="entry name" value="S-adenosyl-L-methionine-dependent methyltransferases"/>
    <property type="match status" value="1"/>
</dbReference>
<sequence>MTQKLHPWENPEQDYARTLAKRRSERRYRSLQKEDFKVTMKSYSFQAELEIIGINPFVAVPPDILQKIFQDSGREKSPIPICGLSVTTNNLSETNWAEAWKKYFEPARITHDLTIVPSWTEDYVATGSEKLIRLDPGMAFGTGTHPTTKMSLYALEQVLRGGETLLDVGTGSGVLSVGASYLGAAEIFAYDIDEVAVRVALENIELNHWS</sequence>
<dbReference type="Gene3D" id="3.40.50.150">
    <property type="entry name" value="Vaccinia Virus protein VP39"/>
    <property type="match status" value="1"/>
</dbReference>
<dbReference type="GO" id="GO:0008276">
    <property type="term" value="F:protein methyltransferase activity"/>
    <property type="evidence" value="ECO:0007669"/>
    <property type="project" value="TreeGrafter"/>
</dbReference>
<name>A0A7R9EC26_9NEOP</name>
<dbReference type="GO" id="GO:0032259">
    <property type="term" value="P:methylation"/>
    <property type="evidence" value="ECO:0007669"/>
    <property type="project" value="UniProtKB-KW"/>
</dbReference>
<evidence type="ECO:0000313" key="6">
    <source>
        <dbReference type="EMBL" id="CAD7429863.1"/>
    </source>
</evidence>
<dbReference type="InterPro" id="IPR050078">
    <property type="entry name" value="Ribosomal_L11_MeTrfase_PrmA"/>
</dbReference>
<evidence type="ECO:0000256" key="4">
    <source>
        <dbReference type="ARBA" id="ARBA00041867"/>
    </source>
</evidence>
<dbReference type="InterPro" id="IPR029063">
    <property type="entry name" value="SAM-dependent_MTases_sf"/>
</dbReference>
<gene>
    <name evidence="6" type="ORF">TMSB3V08_LOCUS6638</name>
</gene>
<dbReference type="Pfam" id="PF06325">
    <property type="entry name" value="PrmA"/>
    <property type="match status" value="1"/>
</dbReference>
<protein>
    <recommendedName>
        <fullName evidence="5">ETFB lysine methyltransferase</fullName>
    </recommendedName>
    <alternativeName>
        <fullName evidence="4">Protein N-lysine methyltransferase METTL20</fullName>
    </alternativeName>
</protein>
<evidence type="ECO:0000256" key="2">
    <source>
        <dbReference type="ARBA" id="ARBA00022679"/>
    </source>
</evidence>
<keyword evidence="1" id="KW-0489">Methyltransferase</keyword>
<evidence type="ECO:0000256" key="3">
    <source>
        <dbReference type="ARBA" id="ARBA00037932"/>
    </source>
</evidence>
<dbReference type="PANTHER" id="PTHR43648">
    <property type="entry name" value="ELECTRON TRANSFER FLAVOPROTEIN BETA SUBUNIT LYSINE METHYLTRANSFERASE"/>
    <property type="match status" value="1"/>
</dbReference>